<gene>
    <name evidence="1" type="ORF">O6H91_09G099600</name>
</gene>
<evidence type="ECO:0000313" key="1">
    <source>
        <dbReference type="EMBL" id="KAJ7544935.1"/>
    </source>
</evidence>
<keyword evidence="2" id="KW-1185">Reference proteome</keyword>
<organism evidence="1 2">
    <name type="scientific">Diphasiastrum complanatum</name>
    <name type="common">Issler's clubmoss</name>
    <name type="synonym">Lycopodium complanatum</name>
    <dbReference type="NCBI Taxonomy" id="34168"/>
    <lineage>
        <taxon>Eukaryota</taxon>
        <taxon>Viridiplantae</taxon>
        <taxon>Streptophyta</taxon>
        <taxon>Embryophyta</taxon>
        <taxon>Tracheophyta</taxon>
        <taxon>Lycopodiopsida</taxon>
        <taxon>Lycopodiales</taxon>
        <taxon>Lycopodiaceae</taxon>
        <taxon>Lycopodioideae</taxon>
        <taxon>Diphasiastrum</taxon>
    </lineage>
</organism>
<reference evidence="2" key="1">
    <citation type="journal article" date="2024" name="Proc. Natl. Acad. Sci. U.S.A.">
        <title>Extraordinary preservation of gene collinearity over three hundred million years revealed in homosporous lycophytes.</title>
        <authorList>
            <person name="Li C."/>
            <person name="Wickell D."/>
            <person name="Kuo L.Y."/>
            <person name="Chen X."/>
            <person name="Nie B."/>
            <person name="Liao X."/>
            <person name="Peng D."/>
            <person name="Ji J."/>
            <person name="Jenkins J."/>
            <person name="Williams M."/>
            <person name="Shu S."/>
            <person name="Plott C."/>
            <person name="Barry K."/>
            <person name="Rajasekar S."/>
            <person name="Grimwood J."/>
            <person name="Han X."/>
            <person name="Sun S."/>
            <person name="Hou Z."/>
            <person name="He W."/>
            <person name="Dai G."/>
            <person name="Sun C."/>
            <person name="Schmutz J."/>
            <person name="Leebens-Mack J.H."/>
            <person name="Li F.W."/>
            <person name="Wang L."/>
        </authorList>
    </citation>
    <scope>NUCLEOTIDE SEQUENCE [LARGE SCALE GENOMIC DNA]</scope>
    <source>
        <strain evidence="2">cv. PW_Plant_1</strain>
    </source>
</reference>
<comment type="caution">
    <text evidence="1">The sequence shown here is derived from an EMBL/GenBank/DDBJ whole genome shotgun (WGS) entry which is preliminary data.</text>
</comment>
<proteinExistence type="predicted"/>
<dbReference type="Proteomes" id="UP001162992">
    <property type="component" value="Chromosome 9"/>
</dbReference>
<accession>A0ACC2CSB7</accession>
<protein>
    <submittedName>
        <fullName evidence="1">Uncharacterized protein</fullName>
    </submittedName>
</protein>
<evidence type="ECO:0000313" key="2">
    <source>
        <dbReference type="Proteomes" id="UP001162992"/>
    </source>
</evidence>
<dbReference type="EMBL" id="CM055100">
    <property type="protein sequence ID" value="KAJ7544935.1"/>
    <property type="molecule type" value="Genomic_DNA"/>
</dbReference>
<sequence length="372" mass="42631">MSSNEDFKSPVTPTAALPSNQSAAHKPFRRSYDQKMDLRRDIIERESEDLYLPAFTTKQLNFCREALKRLKMKKADTGRRLIDREFETMTVHRLKSYEAIGRMKAAQLNVNMRKNRYVDVLPFDETRVVLNVPSGGPDTAFDYINASYIVDSSNDKLPTFIATQGPLRSTVGDFWEMIFQQRCPVIVMLTSLLDGNQEKCAPYFPVQVHQSRVYGNWCITTKSLNYSRHSIAKRVLEVQSSELPSVSHTVLHCEYLHWPDNHVPPSTRPIRELFRCLLNVPIDAGPFVVHCSAGIGRTGTYCTIDHTLRRILDGDESALDIMNTVGRFREQRVGMVQTREQYHFCYEAVIDELEALLQLSMNEYANAPVDEL</sequence>
<name>A0ACC2CSB7_DIPCM</name>